<keyword evidence="3" id="KW-1185">Reference proteome</keyword>
<proteinExistence type="predicted"/>
<evidence type="ECO:0000313" key="2">
    <source>
        <dbReference type="EMBL" id="MBQ0933548.1"/>
    </source>
</evidence>
<dbReference type="InterPro" id="IPR001920">
    <property type="entry name" value="Asp/Glu_race"/>
</dbReference>
<dbReference type="PANTHER" id="PTHR21198:SF7">
    <property type="entry name" value="ASPARTATE-GLUTAMATE RACEMASE FAMILY"/>
    <property type="match status" value="1"/>
</dbReference>
<dbReference type="InterPro" id="IPR015942">
    <property type="entry name" value="Asp/Glu/hydantoin_racemase"/>
</dbReference>
<dbReference type="Pfam" id="PF01177">
    <property type="entry name" value="Asp_Glu_race"/>
    <property type="match status" value="1"/>
</dbReference>
<dbReference type="EMBL" id="JAGQDD010000032">
    <property type="protein sequence ID" value="MBQ0933548.1"/>
    <property type="molecule type" value="Genomic_DNA"/>
</dbReference>
<name>A0A940YG41_9BURK</name>
<gene>
    <name evidence="2" type="ORF">KAK03_23985</name>
</gene>
<protein>
    <submittedName>
        <fullName evidence="2">Aspartate/glutamate racemase family protein</fullName>
    </submittedName>
</protein>
<dbReference type="AlphaFoldDB" id="A0A940YG41"/>
<keyword evidence="1" id="KW-0413">Isomerase</keyword>
<dbReference type="SUPFAM" id="SSF53681">
    <property type="entry name" value="Aspartate/glutamate racemase"/>
    <property type="match status" value="2"/>
</dbReference>
<dbReference type="Proteomes" id="UP000676246">
    <property type="component" value="Unassembled WGS sequence"/>
</dbReference>
<dbReference type="RefSeq" id="WP_210857213.1">
    <property type="nucleotide sequence ID" value="NZ_JAGQDD010000032.1"/>
</dbReference>
<accession>A0A940YG41</accession>
<evidence type="ECO:0000256" key="1">
    <source>
        <dbReference type="ARBA" id="ARBA00023235"/>
    </source>
</evidence>
<sequence>MLGNPLPLNAPLQVEGHGGPALGVVGGMGPLAAVKFLEHLLHATPVECERDHIRVLLDNDPRIPDRQAAYRGRGVSPAPAIRRAIEALARQGAIAVAVPCNAAHHFRAEIAHELPVPWLNMIEMVGKAIVQRASRPLVLGAPITVTERLYSEYLPGSIYPTPELSEAIYDVIDRLKLCTVNEPATQYSLSTRLRDLLHNQDCDAVLLSCSELTLLGEIPGIEVPIFDSSREYARLVASAMSCLAKERTDC</sequence>
<comment type="caution">
    <text evidence="2">The sequence shown here is derived from an EMBL/GenBank/DDBJ whole genome shotgun (WGS) entry which is preliminary data.</text>
</comment>
<organism evidence="2 3">
    <name type="scientific">Ideonella alba</name>
    <dbReference type="NCBI Taxonomy" id="2824118"/>
    <lineage>
        <taxon>Bacteria</taxon>
        <taxon>Pseudomonadati</taxon>
        <taxon>Pseudomonadota</taxon>
        <taxon>Betaproteobacteria</taxon>
        <taxon>Burkholderiales</taxon>
        <taxon>Sphaerotilaceae</taxon>
        <taxon>Ideonella</taxon>
    </lineage>
</organism>
<dbReference type="Gene3D" id="3.40.50.1860">
    <property type="match status" value="2"/>
</dbReference>
<dbReference type="PANTHER" id="PTHR21198">
    <property type="entry name" value="GLUTAMATE RACEMASE"/>
    <property type="match status" value="1"/>
</dbReference>
<reference evidence="2 3" key="1">
    <citation type="submission" date="2021-04" db="EMBL/GenBank/DDBJ databases">
        <title>The genome sequence of Ideonella sp. 3Y2.</title>
        <authorList>
            <person name="Liu Y."/>
        </authorList>
    </citation>
    <scope>NUCLEOTIDE SEQUENCE [LARGE SCALE GENOMIC DNA]</scope>
    <source>
        <strain evidence="2 3">3Y2</strain>
    </source>
</reference>
<evidence type="ECO:0000313" key="3">
    <source>
        <dbReference type="Proteomes" id="UP000676246"/>
    </source>
</evidence>
<dbReference type="GO" id="GO:0047661">
    <property type="term" value="F:amino-acid racemase activity"/>
    <property type="evidence" value="ECO:0007669"/>
    <property type="project" value="InterPro"/>
</dbReference>